<dbReference type="Pfam" id="PF11146">
    <property type="entry name" value="DUF2905"/>
    <property type="match status" value="1"/>
</dbReference>
<reference evidence="2 3" key="1">
    <citation type="submission" date="2021-08" db="EMBL/GenBank/DDBJ databases">
        <authorList>
            <person name="Peeters C."/>
        </authorList>
    </citation>
    <scope>NUCLEOTIDE SEQUENCE [LARGE SCALE GENOMIC DNA]</scope>
    <source>
        <strain evidence="2 3">LMG 21510</strain>
    </source>
</reference>
<evidence type="ECO:0008006" key="4">
    <source>
        <dbReference type="Google" id="ProtNLM"/>
    </source>
</evidence>
<evidence type="ECO:0000313" key="3">
    <source>
        <dbReference type="Proteomes" id="UP000721236"/>
    </source>
</evidence>
<comment type="caution">
    <text evidence="2">The sequence shown here is derived from an EMBL/GenBank/DDBJ whole genome shotgun (WGS) entry which is preliminary data.</text>
</comment>
<keyword evidence="1" id="KW-0812">Transmembrane</keyword>
<accession>A0ABN7YUY9</accession>
<keyword evidence="3" id="KW-1185">Reference proteome</keyword>
<proteinExistence type="predicted"/>
<evidence type="ECO:0000256" key="1">
    <source>
        <dbReference type="SAM" id="Phobius"/>
    </source>
</evidence>
<dbReference type="RefSeq" id="WP_222202618.1">
    <property type="nucleotide sequence ID" value="NZ_CAJZAH010000002.1"/>
</dbReference>
<gene>
    <name evidence="2" type="ORF">LMG21510_02922</name>
</gene>
<sequence length="64" mass="7241">MLRWTLTIFLSVIILSSALPWLQKIGLGRLPGDVRFRLFGREFVLPFASTVLLSLMVLVVGRLL</sequence>
<name>A0ABN7YUY9_9BURK</name>
<dbReference type="EMBL" id="CAJZAH010000002">
    <property type="protein sequence ID" value="CAG9175642.1"/>
    <property type="molecule type" value="Genomic_DNA"/>
</dbReference>
<evidence type="ECO:0000313" key="2">
    <source>
        <dbReference type="EMBL" id="CAG9175642.1"/>
    </source>
</evidence>
<keyword evidence="1" id="KW-0472">Membrane</keyword>
<keyword evidence="1" id="KW-1133">Transmembrane helix</keyword>
<protein>
    <recommendedName>
        <fullName evidence="4">DUF2905 domain-containing protein</fullName>
    </recommendedName>
</protein>
<feature type="transmembrane region" description="Helical" evidence="1">
    <location>
        <begin position="44"/>
        <end position="63"/>
    </location>
</feature>
<dbReference type="Proteomes" id="UP000721236">
    <property type="component" value="Unassembled WGS sequence"/>
</dbReference>
<dbReference type="InterPro" id="IPR021320">
    <property type="entry name" value="DUF2905"/>
</dbReference>
<organism evidence="2 3">
    <name type="scientific">Cupriavidus respiraculi</name>
    <dbReference type="NCBI Taxonomy" id="195930"/>
    <lineage>
        <taxon>Bacteria</taxon>
        <taxon>Pseudomonadati</taxon>
        <taxon>Pseudomonadota</taxon>
        <taxon>Betaproteobacteria</taxon>
        <taxon>Burkholderiales</taxon>
        <taxon>Burkholderiaceae</taxon>
        <taxon>Cupriavidus</taxon>
    </lineage>
</organism>